<proteinExistence type="predicted"/>
<name>A0A0C9XMJ3_9AGAR</name>
<evidence type="ECO:0000313" key="1">
    <source>
        <dbReference type="EMBL" id="KIK02754.1"/>
    </source>
</evidence>
<reference evidence="1 2" key="1">
    <citation type="submission" date="2014-04" db="EMBL/GenBank/DDBJ databases">
        <authorList>
            <consortium name="DOE Joint Genome Institute"/>
            <person name="Kuo A."/>
            <person name="Kohler A."/>
            <person name="Nagy L.G."/>
            <person name="Floudas D."/>
            <person name="Copeland A."/>
            <person name="Barry K.W."/>
            <person name="Cichocki N."/>
            <person name="Veneault-Fourrey C."/>
            <person name="LaButti K."/>
            <person name="Lindquist E.A."/>
            <person name="Lipzen A."/>
            <person name="Lundell T."/>
            <person name="Morin E."/>
            <person name="Murat C."/>
            <person name="Sun H."/>
            <person name="Tunlid A."/>
            <person name="Henrissat B."/>
            <person name="Grigoriev I.V."/>
            <person name="Hibbett D.S."/>
            <person name="Martin F."/>
            <person name="Nordberg H.P."/>
            <person name="Cantor M.N."/>
            <person name="Hua S.X."/>
        </authorList>
    </citation>
    <scope>NUCLEOTIDE SEQUENCE [LARGE SCALE GENOMIC DNA]</scope>
    <source>
        <strain evidence="1 2">LaAM-08-1</strain>
    </source>
</reference>
<dbReference type="SUPFAM" id="SSF52047">
    <property type="entry name" value="RNI-like"/>
    <property type="match status" value="1"/>
</dbReference>
<dbReference type="InterPro" id="IPR032675">
    <property type="entry name" value="LRR_dom_sf"/>
</dbReference>
<organism evidence="1 2">
    <name type="scientific">Laccaria amethystina LaAM-08-1</name>
    <dbReference type="NCBI Taxonomy" id="1095629"/>
    <lineage>
        <taxon>Eukaryota</taxon>
        <taxon>Fungi</taxon>
        <taxon>Dikarya</taxon>
        <taxon>Basidiomycota</taxon>
        <taxon>Agaricomycotina</taxon>
        <taxon>Agaricomycetes</taxon>
        <taxon>Agaricomycetidae</taxon>
        <taxon>Agaricales</taxon>
        <taxon>Agaricineae</taxon>
        <taxon>Hydnangiaceae</taxon>
        <taxon>Laccaria</taxon>
    </lineage>
</organism>
<accession>A0A0C9XMJ3</accession>
<keyword evidence="2" id="KW-1185">Reference proteome</keyword>
<protein>
    <submittedName>
        <fullName evidence="1">Unplaced genomic scaffold K443scaffold_53, whole genome shotgun sequence</fullName>
    </submittedName>
</protein>
<dbReference type="Proteomes" id="UP000054477">
    <property type="component" value="Unassembled WGS sequence"/>
</dbReference>
<dbReference type="OrthoDB" id="3039255at2759"/>
<gene>
    <name evidence="1" type="ORF">K443DRAFT_96367</name>
</gene>
<dbReference type="Gene3D" id="3.80.10.10">
    <property type="entry name" value="Ribonuclease Inhibitor"/>
    <property type="match status" value="1"/>
</dbReference>
<reference evidence="2" key="2">
    <citation type="submission" date="2015-01" db="EMBL/GenBank/DDBJ databases">
        <title>Evolutionary Origins and Diversification of the Mycorrhizal Mutualists.</title>
        <authorList>
            <consortium name="DOE Joint Genome Institute"/>
            <consortium name="Mycorrhizal Genomics Consortium"/>
            <person name="Kohler A."/>
            <person name="Kuo A."/>
            <person name="Nagy L.G."/>
            <person name="Floudas D."/>
            <person name="Copeland A."/>
            <person name="Barry K.W."/>
            <person name="Cichocki N."/>
            <person name="Veneault-Fourrey C."/>
            <person name="LaButti K."/>
            <person name="Lindquist E.A."/>
            <person name="Lipzen A."/>
            <person name="Lundell T."/>
            <person name="Morin E."/>
            <person name="Murat C."/>
            <person name="Riley R."/>
            <person name="Ohm R."/>
            <person name="Sun H."/>
            <person name="Tunlid A."/>
            <person name="Henrissat B."/>
            <person name="Grigoriev I.V."/>
            <person name="Hibbett D.S."/>
            <person name="Martin F."/>
        </authorList>
    </citation>
    <scope>NUCLEOTIDE SEQUENCE [LARGE SCALE GENOMIC DNA]</scope>
    <source>
        <strain evidence="2">LaAM-08-1</strain>
    </source>
</reference>
<dbReference type="AlphaFoldDB" id="A0A0C9XMJ3"/>
<sequence>MPTTTIASLPYDVWARIVSFIPKDILRNLYAVNQALFHFAMEERYKSLYINHLRIPFTIINQLSDPFRASKIRALHLRPSPLGHYISEVSQKDLQPLKGNIKRTADDSWVKKHLKRRTGPPLTWPLNTSGERREAILSLLQIVKGLSGVQTLRIKLSQPECLESFRMTTPLIDIAWQACSSALRRVHFDFPLDVIKCVLPSNLHLPNFEEFSVRFSVTSRTTDSEEVVITNLVPFVNNHHQTLQKLTLFTHEHFALDSFFHQLSRMPCLTSFSLTQGYVSSLQTDTSGLHSFLTVHAGTLTSLKLVFQALGKPYVKAPLMREWFKQPCLKVALPHLRTLEFGLWDFPSSFSTPMGTYLKQYNDSLTSLIINNKPLLTYEDINNIVTGFGAPGVLRYLGIGVSKVPGKIFDLLAINLPSLHALSLATDVWVTNQYRTMDYFCLWQNEFCAEMRPLSYAAWDLRHLTLTLNTQSVYLGNFYVKTILKALPGLQTFNRIPKQNYLD</sequence>
<dbReference type="EMBL" id="KN838588">
    <property type="protein sequence ID" value="KIK02754.1"/>
    <property type="molecule type" value="Genomic_DNA"/>
</dbReference>
<evidence type="ECO:0000313" key="2">
    <source>
        <dbReference type="Proteomes" id="UP000054477"/>
    </source>
</evidence>
<dbReference type="HOGENOM" id="CLU_028894_2_0_1"/>